<dbReference type="EMBL" id="CP003746">
    <property type="protein sequence ID" value="AFV00129.1"/>
    <property type="molecule type" value="Genomic_DNA"/>
</dbReference>
<keyword evidence="3" id="KW-1185">Reference proteome</keyword>
<accession>K4KPR8</accession>
<protein>
    <recommendedName>
        <fullName evidence="4">DUF4397 domain-containing protein</fullName>
    </recommendedName>
</protein>
<dbReference type="PROSITE" id="PS51257">
    <property type="entry name" value="PROKAR_LIPOPROTEIN"/>
    <property type="match status" value="1"/>
</dbReference>
<evidence type="ECO:0008006" key="4">
    <source>
        <dbReference type="Google" id="ProtNLM"/>
    </source>
</evidence>
<feature type="signal peptide" evidence="1">
    <location>
        <begin position="1"/>
        <end position="20"/>
    </location>
</feature>
<dbReference type="HOGENOM" id="CLU_564856_0_0_6"/>
<evidence type="ECO:0000256" key="1">
    <source>
        <dbReference type="SAM" id="SignalP"/>
    </source>
</evidence>
<dbReference type="Proteomes" id="UP000000466">
    <property type="component" value="Chromosome"/>
</dbReference>
<name>K4KPR8_SIMAS</name>
<reference evidence="2 3" key="1">
    <citation type="journal article" date="2013" name="Genome Announc.">
        <title>Complete genome sequence of Simiduia agarivorans SA1(T), a marine bacterium able to degrade a variety of polysaccharides.</title>
        <authorList>
            <person name="Lin S.Y."/>
            <person name="Shieh W.Y."/>
            <person name="Chen J.S."/>
            <person name="Tang S.L."/>
        </authorList>
    </citation>
    <scope>NUCLEOTIDE SEQUENCE [LARGE SCALE GENOMIC DNA]</scope>
    <source>
        <strain evidence="3">DSM 21679 / JCM 13881 / BCRC 17597 / SA1</strain>
    </source>
</reference>
<keyword evidence="1" id="KW-0732">Signal</keyword>
<dbReference type="KEGG" id="saga:M5M_14970"/>
<sequence length="483" mass="52282">MMSWLKNRLLALGTLAVATAMVLSGCLGDDNNNRNSSSGVFGRVQFYNAVADSPKVMFELPDGRLVGNGQREDWNVVAGYGRGSQRLAITPNEYSLNVYRLGAVSGEYDQLLLNQPLTVVDGVHQFIVMTGDFSAPALKTFTYSTNTDRDALNFDLRVLNFTSDYAQIEVLYGAEGGALEDATLHATISQTEASEFEELGEGRYTLYVVDADTGNLLLTTEPMSFVRNNTYFVSVRDDLATGGVIVDQLNASGFVYSYGVPQTQGQVRIYHSLEDIGSVDVALVGDQDEATIPNAAADQFSPAVALEAGTYSLTITASGASDSIIEDVNVAVPAGQGRDLATLRYDGEVKVLSYVRELLTNAYESQVNIMNLADVRDDEDEPELLKFYLVPSDSYTGDPAVDKPLGIGLTKMSTGTVVNATLTPDDYYVYVAYEVTETVGDTTTTVDVDLIDGQMISIVSGVNNQLIFEPDSTQPSGYRLTLY</sequence>
<evidence type="ECO:0000313" key="3">
    <source>
        <dbReference type="Proteomes" id="UP000000466"/>
    </source>
</evidence>
<dbReference type="AlphaFoldDB" id="K4KPR8"/>
<proteinExistence type="predicted"/>
<evidence type="ECO:0000313" key="2">
    <source>
        <dbReference type="EMBL" id="AFV00129.1"/>
    </source>
</evidence>
<feature type="chain" id="PRO_5003878511" description="DUF4397 domain-containing protein" evidence="1">
    <location>
        <begin position="21"/>
        <end position="483"/>
    </location>
</feature>
<organism evidence="2 3">
    <name type="scientific">Simiduia agarivorans (strain DSM 21679 / JCM 13881 / BCRC 17597 / SA1)</name>
    <dbReference type="NCBI Taxonomy" id="1117647"/>
    <lineage>
        <taxon>Bacteria</taxon>
        <taxon>Pseudomonadati</taxon>
        <taxon>Pseudomonadota</taxon>
        <taxon>Gammaproteobacteria</taxon>
        <taxon>Cellvibrionales</taxon>
        <taxon>Cellvibrionaceae</taxon>
        <taxon>Simiduia</taxon>
    </lineage>
</organism>
<gene>
    <name evidence="2" type="ordered locus">M5M_14970</name>
</gene>
<dbReference type="eggNOG" id="ENOG502ZCIW">
    <property type="taxonomic scope" value="Bacteria"/>
</dbReference>